<evidence type="ECO:0000313" key="3">
    <source>
        <dbReference type="EMBL" id="CAI8055854.1"/>
    </source>
</evidence>
<evidence type="ECO:0000313" key="4">
    <source>
        <dbReference type="Proteomes" id="UP001174909"/>
    </source>
</evidence>
<sequence length="613" mass="71041">PPLSPLSSLSLSLAPLSPLSLYPQEVEVLRVKASRVDKLQVELNCLRERLEDSSRHQTKLKEFKTRSEAALQAKARLEDEVESLMTKLQQFDDIRDESASLKAQIESFTSKHSDDEKRIQELLEQNAQLVLEKERSGEELAVLQGQLEAERSRSSSGSQTTVTVVSPPRLSEAEMASKAKVQRLEKERREMEKTIEGFRKSQAKLAELEKTNKKLQEQTHADRREVIRLKEELLVYKTKAERLSSLQSAMRTQEHKLEDIDAAMKKITELKQQNALLSETKVLLQDEVSELHSRLERLNDVQAENSALKVRVESQETELKEEGQRMQTLLQQNVQLELDRDRRVTELDSMQAEVERLKRNQPLDEVPFSPAGRLFSEQDIALQTKVLHLEKDKRDLEQGLQLLRRSGERVEAESTSSKQKLTEQLHNYRKDVAKLKEELQRERAQMELLQLSRTKTSDTTQQDQRQAKQMQELEGRFNEAYSQSLSMKDERIQVLERRIDDLVSDNEQLKDEASLLKRQNERIQRKNSASNSPSTSFSRSYSPRELHRLREEAAKSRELGQAVGLLQQENHGLKADMEDARVYIERSEAPTRECRAEFRCWSSSTILWRRRRG</sequence>
<organism evidence="3 4">
    <name type="scientific">Geodia barretti</name>
    <name type="common">Barrett's horny sponge</name>
    <dbReference type="NCBI Taxonomy" id="519541"/>
    <lineage>
        <taxon>Eukaryota</taxon>
        <taxon>Metazoa</taxon>
        <taxon>Porifera</taxon>
        <taxon>Demospongiae</taxon>
        <taxon>Heteroscleromorpha</taxon>
        <taxon>Tetractinellida</taxon>
        <taxon>Astrophorina</taxon>
        <taxon>Geodiidae</taxon>
        <taxon>Geodia</taxon>
    </lineage>
</organism>
<dbReference type="GO" id="GO:0051959">
    <property type="term" value="F:dynein light intermediate chain binding"/>
    <property type="evidence" value="ECO:0007669"/>
    <property type="project" value="TreeGrafter"/>
</dbReference>
<evidence type="ECO:0000256" key="2">
    <source>
        <dbReference type="SAM" id="MobiDB-lite"/>
    </source>
</evidence>
<dbReference type="EMBL" id="CASHTH010004313">
    <property type="protein sequence ID" value="CAI8055854.1"/>
    <property type="molecule type" value="Genomic_DNA"/>
</dbReference>
<dbReference type="GO" id="GO:0008017">
    <property type="term" value="F:microtubule binding"/>
    <property type="evidence" value="ECO:0007669"/>
    <property type="project" value="TreeGrafter"/>
</dbReference>
<feature type="coiled-coil region" evidence="1">
    <location>
        <begin position="170"/>
        <end position="360"/>
    </location>
</feature>
<dbReference type="GO" id="GO:0005813">
    <property type="term" value="C:centrosome"/>
    <property type="evidence" value="ECO:0007669"/>
    <property type="project" value="TreeGrafter"/>
</dbReference>
<evidence type="ECO:0000256" key="1">
    <source>
        <dbReference type="SAM" id="Coils"/>
    </source>
</evidence>
<reference evidence="3" key="1">
    <citation type="submission" date="2023-03" db="EMBL/GenBank/DDBJ databases">
        <authorList>
            <person name="Steffen K."/>
            <person name="Cardenas P."/>
        </authorList>
    </citation>
    <scope>NUCLEOTIDE SEQUENCE</scope>
</reference>
<dbReference type="Proteomes" id="UP001174909">
    <property type="component" value="Unassembled WGS sequence"/>
</dbReference>
<feature type="compositionally biased region" description="Low complexity" evidence="2">
    <location>
        <begin position="528"/>
        <end position="541"/>
    </location>
</feature>
<comment type="caution">
    <text evidence="3">The sequence shown here is derived from an EMBL/GenBank/DDBJ whole genome shotgun (WGS) entry which is preliminary data.</text>
</comment>
<dbReference type="PANTHER" id="PTHR18947:SF28">
    <property type="entry name" value="GIRDIN, ISOFORM A"/>
    <property type="match status" value="1"/>
</dbReference>
<dbReference type="PANTHER" id="PTHR18947">
    <property type="entry name" value="HOOK PROTEINS"/>
    <property type="match status" value="1"/>
</dbReference>
<dbReference type="GO" id="GO:0005737">
    <property type="term" value="C:cytoplasm"/>
    <property type="evidence" value="ECO:0007669"/>
    <property type="project" value="TreeGrafter"/>
</dbReference>
<gene>
    <name evidence="3" type="ORF">GBAR_LOCUS30457</name>
</gene>
<proteinExistence type="predicted"/>
<accession>A0AA35XFS9</accession>
<keyword evidence="1" id="KW-0175">Coiled coil</keyword>
<feature type="non-terminal residue" evidence="3">
    <location>
        <position position="1"/>
    </location>
</feature>
<dbReference type="GO" id="GO:0030705">
    <property type="term" value="P:cytoskeleton-dependent intracellular transport"/>
    <property type="evidence" value="ECO:0007669"/>
    <property type="project" value="TreeGrafter"/>
</dbReference>
<feature type="coiled-coil region" evidence="1">
    <location>
        <begin position="29"/>
        <end position="139"/>
    </location>
</feature>
<keyword evidence="4" id="KW-1185">Reference proteome</keyword>
<feature type="coiled-coil region" evidence="1">
    <location>
        <begin position="418"/>
        <end position="452"/>
    </location>
</feature>
<name>A0AA35XFS9_GEOBA</name>
<dbReference type="GO" id="GO:0031122">
    <property type="term" value="P:cytoplasmic microtubule organization"/>
    <property type="evidence" value="ECO:0007669"/>
    <property type="project" value="TreeGrafter"/>
</dbReference>
<dbReference type="AlphaFoldDB" id="A0AA35XFS9"/>
<protein>
    <submittedName>
        <fullName evidence="3">Girdin</fullName>
    </submittedName>
</protein>
<feature type="region of interest" description="Disordered" evidence="2">
    <location>
        <begin position="517"/>
        <end position="545"/>
    </location>
</feature>